<evidence type="ECO:0000313" key="15">
    <source>
        <dbReference type="EMBL" id="MCM2436781.1"/>
    </source>
</evidence>
<gene>
    <name evidence="12 15" type="primary">dnaG</name>
    <name evidence="15" type="ORF">KAK10_02390</name>
</gene>
<evidence type="ECO:0000256" key="9">
    <source>
        <dbReference type="ARBA" id="ARBA00022842"/>
    </source>
</evidence>
<comment type="function">
    <text evidence="12 13">RNA polymerase that catalyzes the synthesis of short RNA molecules used as primers for DNA polymerase during DNA replication.</text>
</comment>
<name>A0ABT0VG30_9LACO</name>
<evidence type="ECO:0000256" key="13">
    <source>
        <dbReference type="PIRNR" id="PIRNR002811"/>
    </source>
</evidence>
<feature type="zinc finger region" description="CHC2-type" evidence="12">
    <location>
        <begin position="43"/>
        <end position="67"/>
    </location>
</feature>
<dbReference type="Pfam" id="PF10410">
    <property type="entry name" value="DnaB_bind"/>
    <property type="match status" value="1"/>
</dbReference>
<dbReference type="SUPFAM" id="SSF56731">
    <property type="entry name" value="DNA primase core"/>
    <property type="match status" value="1"/>
</dbReference>
<keyword evidence="4 12" id="KW-0548">Nucleotidyltransferase</keyword>
<keyword evidence="3 12" id="KW-0808">Transferase</keyword>
<dbReference type="SMART" id="SM00400">
    <property type="entry name" value="ZnF_CHCC"/>
    <property type="match status" value="1"/>
</dbReference>
<keyword evidence="7 12" id="KW-0863">Zinc-finger</keyword>
<evidence type="ECO:0000259" key="14">
    <source>
        <dbReference type="PROSITE" id="PS50880"/>
    </source>
</evidence>
<comment type="caution">
    <text evidence="15">The sequence shown here is derived from an EMBL/GenBank/DDBJ whole genome shotgun (WGS) entry which is preliminary data.</text>
</comment>
<evidence type="ECO:0000256" key="6">
    <source>
        <dbReference type="ARBA" id="ARBA00022723"/>
    </source>
</evidence>
<dbReference type="InterPro" id="IPR006171">
    <property type="entry name" value="TOPRIM_dom"/>
</dbReference>
<evidence type="ECO:0000256" key="4">
    <source>
        <dbReference type="ARBA" id="ARBA00022695"/>
    </source>
</evidence>
<accession>A0ABT0VG30</accession>
<evidence type="ECO:0000256" key="1">
    <source>
        <dbReference type="ARBA" id="ARBA00022478"/>
    </source>
</evidence>
<dbReference type="PANTHER" id="PTHR30313">
    <property type="entry name" value="DNA PRIMASE"/>
    <property type="match status" value="1"/>
</dbReference>
<dbReference type="Gene3D" id="3.40.1360.10">
    <property type="match status" value="1"/>
</dbReference>
<keyword evidence="5 12" id="KW-0235">DNA replication</keyword>
<comment type="domain">
    <text evidence="12">Contains an N-terminal zinc-binding domain, a central core domain that contains the primase activity, and a C-terminal DnaB-binding domain.</text>
</comment>
<comment type="similarity">
    <text evidence="12 13">Belongs to the DnaG primase family.</text>
</comment>
<evidence type="ECO:0000256" key="3">
    <source>
        <dbReference type="ARBA" id="ARBA00022679"/>
    </source>
</evidence>
<keyword evidence="6 12" id="KW-0479">Metal-binding</keyword>
<dbReference type="RefSeq" id="WP_205143259.1">
    <property type="nucleotide sequence ID" value="NZ_JAFBDN010000004.1"/>
</dbReference>
<evidence type="ECO:0000256" key="8">
    <source>
        <dbReference type="ARBA" id="ARBA00022833"/>
    </source>
</evidence>
<comment type="catalytic activity">
    <reaction evidence="12">
        <text>ssDNA + n NTP = ssDNA/pppN(pN)n-1 hybrid + (n-1) diphosphate.</text>
        <dbReference type="EC" id="2.7.7.101"/>
    </reaction>
</comment>
<dbReference type="InterPro" id="IPR013264">
    <property type="entry name" value="DNAG_N"/>
</dbReference>
<dbReference type="Gene3D" id="3.90.980.10">
    <property type="entry name" value="DNA primase, catalytic core, N-terminal domain"/>
    <property type="match status" value="1"/>
</dbReference>
<dbReference type="InterPro" id="IPR019475">
    <property type="entry name" value="DNA_primase_DnaB-bd"/>
</dbReference>
<keyword evidence="9" id="KW-0460">Magnesium</keyword>
<dbReference type="EMBL" id="JAGMVS010000039">
    <property type="protein sequence ID" value="MCM2436781.1"/>
    <property type="molecule type" value="Genomic_DNA"/>
</dbReference>
<dbReference type="InterPro" id="IPR016136">
    <property type="entry name" value="DNA_helicase_N/primase_C"/>
</dbReference>
<dbReference type="InterPro" id="IPR006295">
    <property type="entry name" value="DNA_primase_DnaG"/>
</dbReference>
<dbReference type="PANTHER" id="PTHR30313:SF2">
    <property type="entry name" value="DNA PRIMASE"/>
    <property type="match status" value="1"/>
</dbReference>
<dbReference type="CDD" id="cd03364">
    <property type="entry name" value="TOPRIM_DnaG_primases"/>
    <property type="match status" value="1"/>
</dbReference>
<dbReference type="HAMAP" id="MF_00974">
    <property type="entry name" value="DNA_primase_DnaG"/>
    <property type="match status" value="1"/>
</dbReference>
<dbReference type="Gene3D" id="3.90.580.10">
    <property type="entry name" value="Zinc finger, CHC2-type domain"/>
    <property type="match status" value="1"/>
</dbReference>
<comment type="subunit">
    <text evidence="12">Monomer. Interacts with DnaB.</text>
</comment>
<keyword evidence="1 12" id="KW-0240">DNA-directed RNA polymerase</keyword>
<reference evidence="15" key="1">
    <citation type="submission" date="2021-04" db="EMBL/GenBank/DDBJ databases">
        <title>Taxonomic assessment of Weissella genus.</title>
        <authorList>
            <person name="Fanelli F."/>
            <person name="Chieffi D."/>
            <person name="Dell'Aquila A."/>
            <person name="Gyu-Sung C."/>
            <person name="Franz C.M.A.P."/>
            <person name="Fusco V."/>
        </authorList>
    </citation>
    <scope>NUCLEOTIDE SEQUENCE</scope>
    <source>
        <strain evidence="15">LMG 25373</strain>
    </source>
</reference>
<dbReference type="NCBIfam" id="TIGR01391">
    <property type="entry name" value="dnaG"/>
    <property type="match status" value="1"/>
</dbReference>
<organism evidence="15 16">
    <name type="scientific">Periweissella beninensis</name>
    <dbReference type="NCBI Taxonomy" id="504936"/>
    <lineage>
        <taxon>Bacteria</taxon>
        <taxon>Bacillati</taxon>
        <taxon>Bacillota</taxon>
        <taxon>Bacilli</taxon>
        <taxon>Lactobacillales</taxon>
        <taxon>Lactobacillaceae</taxon>
        <taxon>Periweissella</taxon>
    </lineage>
</organism>
<dbReference type="EC" id="2.7.7.101" evidence="12"/>
<dbReference type="InterPro" id="IPR050219">
    <property type="entry name" value="DnaG_primase"/>
</dbReference>
<dbReference type="Proteomes" id="UP001057481">
    <property type="component" value="Unassembled WGS sequence"/>
</dbReference>
<sequence length="614" mass="69755">MSFVAKRIPDEVISDVRNSVNITDIVSEYVQLHKQGRNYFGKCPWHEERTASFSVNEEKQIFHCFSCGRGGNVFQFLIDILNISFPEAVIKIAEQQNIPIDEQYLKNEQAPKPKGKEAAIYDLYQQAAKLYHHMLVNTQAGDAALNYLTGRGLGRDLIDTFNLGYAPTNELLLPYFQEKGIEYTVLRDSALFIEDDEGQLHDRFTNRVLFPIRNMAGQVVAFSGRRMANDDSPKYINSPESAIFKKSRELFNLDLAKQMIRKSKTVFLFEGYMDVLAAYTTGLPNGVASMGTSLTPEQVGILTRFAETLIIAYDDDEAGQKATARAIKLVQAHSNKLAIKVVRLAEKLDPDEYLKKYGATALQNALQHSLETPLTFMRKYLRNNYNLANEAEKLAYIEAILKVIAQSPNQIERQIQVNELATEFAIKATTLEQQLSHFEQEPQNDQRGHANPLSVTKNKQLIQAPPLKSYSRIERAQRTLLLWMIHDPLVWQNVTALDDFHFSQVEYETLFLMAQGYKTMYQTFDLGAFLDFIQDPNLISKMSELENDPLISAPQLSIVPELIQIITKEIPLATQIATTVADINEAKQLGNNELLLQLTNQYISLLREQQASRQ</sequence>
<evidence type="ECO:0000256" key="7">
    <source>
        <dbReference type="ARBA" id="ARBA00022771"/>
    </source>
</evidence>
<dbReference type="PROSITE" id="PS50880">
    <property type="entry name" value="TOPRIM"/>
    <property type="match status" value="1"/>
</dbReference>
<feature type="domain" description="Toprim" evidence="14">
    <location>
        <begin position="264"/>
        <end position="347"/>
    </location>
</feature>
<dbReference type="InterPro" id="IPR037068">
    <property type="entry name" value="DNA_primase_core_N_sf"/>
</dbReference>
<evidence type="ECO:0000256" key="5">
    <source>
        <dbReference type="ARBA" id="ARBA00022705"/>
    </source>
</evidence>
<dbReference type="Pfam" id="PF01807">
    <property type="entry name" value="Zn_ribbon_DnaG"/>
    <property type="match status" value="1"/>
</dbReference>
<keyword evidence="2 12" id="KW-0639">Primosome</keyword>
<dbReference type="InterPro" id="IPR002694">
    <property type="entry name" value="Znf_CHC2"/>
</dbReference>
<dbReference type="PIRSF" id="PIRSF002811">
    <property type="entry name" value="DnaG"/>
    <property type="match status" value="1"/>
</dbReference>
<evidence type="ECO:0000313" key="16">
    <source>
        <dbReference type="Proteomes" id="UP001057481"/>
    </source>
</evidence>
<dbReference type="InterPro" id="IPR030846">
    <property type="entry name" value="DnaG_bac"/>
</dbReference>
<keyword evidence="11 12" id="KW-0804">Transcription</keyword>
<keyword evidence="16" id="KW-1185">Reference proteome</keyword>
<evidence type="ECO:0000256" key="10">
    <source>
        <dbReference type="ARBA" id="ARBA00023125"/>
    </source>
</evidence>
<evidence type="ECO:0000256" key="2">
    <source>
        <dbReference type="ARBA" id="ARBA00022515"/>
    </source>
</evidence>
<keyword evidence="8 12" id="KW-0862">Zinc</keyword>
<evidence type="ECO:0000256" key="12">
    <source>
        <dbReference type="HAMAP-Rule" id="MF_00974"/>
    </source>
</evidence>
<comment type="cofactor">
    <cofactor evidence="12 13">
        <name>Zn(2+)</name>
        <dbReference type="ChEBI" id="CHEBI:29105"/>
    </cofactor>
    <text evidence="12 13">Binds 1 zinc ion per monomer.</text>
</comment>
<dbReference type="Pfam" id="PF13155">
    <property type="entry name" value="Toprim_2"/>
    <property type="match status" value="1"/>
</dbReference>
<dbReference type="SMART" id="SM00493">
    <property type="entry name" value="TOPRIM"/>
    <property type="match status" value="1"/>
</dbReference>
<keyword evidence="10 12" id="KW-0238">DNA-binding</keyword>
<dbReference type="Pfam" id="PF08275">
    <property type="entry name" value="DNAG_N"/>
    <property type="match status" value="1"/>
</dbReference>
<dbReference type="Gene3D" id="1.10.860.10">
    <property type="entry name" value="DNAb Helicase, Chain A"/>
    <property type="match status" value="1"/>
</dbReference>
<protein>
    <recommendedName>
        <fullName evidence="12 13">DNA primase</fullName>
        <ecNumber evidence="12">2.7.7.101</ecNumber>
    </recommendedName>
</protein>
<evidence type="ECO:0000256" key="11">
    <source>
        <dbReference type="ARBA" id="ARBA00023163"/>
    </source>
</evidence>
<dbReference type="SUPFAM" id="SSF57783">
    <property type="entry name" value="Zinc beta-ribbon"/>
    <property type="match status" value="1"/>
</dbReference>
<dbReference type="InterPro" id="IPR034151">
    <property type="entry name" value="TOPRIM_DnaG_bac"/>
</dbReference>
<proteinExistence type="inferred from homology"/>
<dbReference type="InterPro" id="IPR036977">
    <property type="entry name" value="DNA_primase_Znf_CHC2"/>
</dbReference>